<accession>A0A0J6WYG2</accession>
<name>A0A0J6WYG2_9FIRM</name>
<dbReference type="InParanoid" id="A0A0J6WYG2"/>
<comment type="caution">
    <text evidence="1">The sequence shown here is derived from an EMBL/GenBank/DDBJ whole genome shotgun (WGS) entry which is preliminary data.</text>
</comment>
<sequence>MCTRYAGFSKSLGADGVRYEDCLAADDTGLMQKVIPVNASGTISIVGKLHTTDGINMRAAHINIGTSEDGKTVNKDALLKTGVTDFSDLVNITSNGSIVTNEGLGKNLTVSKTQAGDIVLSAIATERNAKDSIFDGSTTDNNMVHASVVNKGRGLLLRQETWIFRRRPAAVRNTKNILPMKAGRRLTNWLFGDRSSIRQPMWLLTGM</sequence>
<keyword evidence="2" id="KW-1185">Reference proteome</keyword>
<dbReference type="EMBL" id="LEKT01000007">
    <property type="protein sequence ID" value="KMO87298.1"/>
    <property type="molecule type" value="Genomic_DNA"/>
</dbReference>
<reference evidence="1 2" key="1">
    <citation type="submission" date="2015-06" db="EMBL/GenBank/DDBJ databases">
        <title>Draft genome sequence of beer spoilage bacterium Megasphaera cerevisiae type strain 20462.</title>
        <authorList>
            <person name="Kutumbaka K."/>
            <person name="Pasmowitz J."/>
            <person name="Mategko J."/>
            <person name="Reyes D."/>
            <person name="Friedrich A."/>
            <person name="Han S."/>
            <person name="Martens-Habbena W."/>
            <person name="Neal-McKinney J."/>
            <person name="Janagama H.K."/>
            <person name="Nadala C."/>
            <person name="Samadpour M."/>
        </authorList>
    </citation>
    <scope>NUCLEOTIDE SEQUENCE [LARGE SCALE GENOMIC DNA]</scope>
    <source>
        <strain evidence="1 2">DSM 20462</strain>
    </source>
</reference>
<protein>
    <submittedName>
        <fullName evidence="1">Uncharacterized protein</fullName>
    </submittedName>
</protein>
<evidence type="ECO:0000313" key="2">
    <source>
        <dbReference type="Proteomes" id="UP000036503"/>
    </source>
</evidence>
<proteinExistence type="predicted"/>
<evidence type="ECO:0000313" key="1">
    <source>
        <dbReference type="EMBL" id="KMO87298.1"/>
    </source>
</evidence>
<dbReference type="Proteomes" id="UP000036503">
    <property type="component" value="Unassembled WGS sequence"/>
</dbReference>
<organism evidence="1 2">
    <name type="scientific">Megasphaera cerevisiae DSM 20462</name>
    <dbReference type="NCBI Taxonomy" id="1122219"/>
    <lineage>
        <taxon>Bacteria</taxon>
        <taxon>Bacillati</taxon>
        <taxon>Bacillota</taxon>
        <taxon>Negativicutes</taxon>
        <taxon>Veillonellales</taxon>
        <taxon>Veillonellaceae</taxon>
        <taxon>Megasphaera</taxon>
    </lineage>
</organism>
<gene>
    <name evidence="1" type="ORF">AB840_03575</name>
</gene>
<dbReference type="AlphaFoldDB" id="A0A0J6WYG2"/>
<dbReference type="PATRIC" id="fig|1122219.3.peg.2811"/>
<dbReference type="STRING" id="39029.BSR42_01665"/>